<accession>A0A6N7XFG2</accession>
<dbReference type="Gene3D" id="3.40.190.100">
    <property type="entry name" value="Glycine betaine-binding periplasmic protein, domain 2"/>
    <property type="match status" value="1"/>
</dbReference>
<dbReference type="Proteomes" id="UP000469523">
    <property type="component" value="Unassembled WGS sequence"/>
</dbReference>
<evidence type="ECO:0000313" key="3">
    <source>
        <dbReference type="Proteomes" id="UP000469523"/>
    </source>
</evidence>
<dbReference type="Gene3D" id="3.40.190.10">
    <property type="entry name" value="Periplasmic binding protein-like II"/>
    <property type="match status" value="1"/>
</dbReference>
<gene>
    <name evidence="2" type="ORF">FYJ83_03170</name>
</gene>
<reference evidence="2 3" key="1">
    <citation type="submission" date="2019-09" db="EMBL/GenBank/DDBJ databases">
        <title>In-depth cultivation of the pig gut microbiome towards novel bacterial diversity and tailored functional studies.</title>
        <authorList>
            <person name="Wylensek D."/>
            <person name="Hitch T.C.A."/>
            <person name="Clavel T."/>
        </authorList>
    </citation>
    <scope>NUCLEOTIDE SEQUENCE [LARGE SCALE GENOMIC DNA]</scope>
    <source>
        <strain evidence="2 3">WCA3-693-APC-4?</strain>
    </source>
</reference>
<feature type="domain" description="ABC-type glycine betaine transport system substrate-binding" evidence="1">
    <location>
        <begin position="31"/>
        <end position="309"/>
    </location>
</feature>
<dbReference type="GO" id="GO:0022857">
    <property type="term" value="F:transmembrane transporter activity"/>
    <property type="evidence" value="ECO:0007669"/>
    <property type="project" value="InterPro"/>
</dbReference>
<name>A0A6N7XFG2_9FIRM</name>
<dbReference type="CDD" id="cd13641">
    <property type="entry name" value="PBP2_HisX_like"/>
    <property type="match status" value="1"/>
</dbReference>
<dbReference type="GO" id="GO:0043190">
    <property type="term" value="C:ATP-binding cassette (ABC) transporter complex"/>
    <property type="evidence" value="ECO:0007669"/>
    <property type="project" value="InterPro"/>
</dbReference>
<proteinExistence type="predicted"/>
<dbReference type="EMBL" id="VUNQ01000004">
    <property type="protein sequence ID" value="MSU00466.1"/>
    <property type="molecule type" value="Genomic_DNA"/>
</dbReference>
<evidence type="ECO:0000313" key="2">
    <source>
        <dbReference type="EMBL" id="MSU00466.1"/>
    </source>
</evidence>
<dbReference type="AlphaFoldDB" id="A0A6N7XFG2"/>
<evidence type="ECO:0000259" key="1">
    <source>
        <dbReference type="Pfam" id="PF04069"/>
    </source>
</evidence>
<dbReference type="InterPro" id="IPR007210">
    <property type="entry name" value="ABC_Gly_betaine_transp_sub-bd"/>
</dbReference>
<dbReference type="SUPFAM" id="SSF53850">
    <property type="entry name" value="Periplasmic binding protein-like II"/>
    <property type="match status" value="1"/>
</dbReference>
<dbReference type="Pfam" id="PF04069">
    <property type="entry name" value="OpuAC"/>
    <property type="match status" value="1"/>
</dbReference>
<comment type="caution">
    <text evidence="2">The sequence shown here is derived from an EMBL/GenBank/DDBJ whole genome shotgun (WGS) entry which is preliminary data.</text>
</comment>
<dbReference type="RefSeq" id="WP_154438892.1">
    <property type="nucleotide sequence ID" value="NZ_VUNQ01000004.1"/>
</dbReference>
<sequence length="331" mass="37876">MKKFIGLLILTILVIITMVGCASNTTMGTGKEIAFADAGWDSNKFHNAVAGIIAEKVYGYKWREIPGSTTVLHEGLLKGEVDIHMEVWTDNLATYEQDLAEGKVKELSINFDDDYQGLYVPRYVIEGDSERGIKALAPDLKYVWDLKDYPDIFPDDENKGMGRIYGAIPGWEVDEIIHNKYINYGLDENFIYFRPGSDAALSAALTSAYDKGEPIVTYYWEPTWLMGKYDFVLLEDEPYDESTYKEGKTQLPAVTVTIAMSNEFYDSNEEIVDFLSNYKTSSKMTSEALAYMQDTNADYIETAEWFLKEYDYLLDEWLNEENAKTMRDYLN</sequence>
<protein>
    <submittedName>
        <fullName evidence="2">ABC transporter substrate-binding protein</fullName>
    </submittedName>
</protein>
<organism evidence="2 3">
    <name type="scientific">Tissierella pigra</name>
    <dbReference type="NCBI Taxonomy" id="2607614"/>
    <lineage>
        <taxon>Bacteria</taxon>
        <taxon>Bacillati</taxon>
        <taxon>Bacillota</taxon>
        <taxon>Tissierellia</taxon>
        <taxon>Tissierellales</taxon>
        <taxon>Tissierellaceae</taxon>
        <taxon>Tissierella</taxon>
    </lineage>
</organism>
<keyword evidence="3" id="KW-1185">Reference proteome</keyword>
<dbReference type="PROSITE" id="PS51257">
    <property type="entry name" value="PROKAR_LIPOPROTEIN"/>
    <property type="match status" value="1"/>
</dbReference>